<feature type="compositionally biased region" description="Low complexity" evidence="1">
    <location>
        <begin position="32"/>
        <end position="55"/>
    </location>
</feature>
<dbReference type="InParanoid" id="C5LVT5"/>
<dbReference type="AlphaFoldDB" id="C5LVT5"/>
<dbReference type="InterPro" id="IPR024771">
    <property type="entry name" value="SUZ"/>
</dbReference>
<feature type="region of interest" description="Disordered" evidence="1">
    <location>
        <begin position="287"/>
        <end position="409"/>
    </location>
</feature>
<dbReference type="Pfam" id="PF12752">
    <property type="entry name" value="SUZ"/>
    <property type="match status" value="1"/>
</dbReference>
<organism evidence="5">
    <name type="scientific">Perkinsus marinus (strain ATCC 50983 / TXsc)</name>
    <dbReference type="NCBI Taxonomy" id="423536"/>
    <lineage>
        <taxon>Eukaryota</taxon>
        <taxon>Sar</taxon>
        <taxon>Alveolata</taxon>
        <taxon>Perkinsozoa</taxon>
        <taxon>Perkinsea</taxon>
        <taxon>Perkinsida</taxon>
        <taxon>Perkinsidae</taxon>
        <taxon>Perkinsus</taxon>
    </lineage>
</organism>
<dbReference type="RefSeq" id="XP_002766491.1">
    <property type="nucleotide sequence ID" value="XM_002766445.1"/>
</dbReference>
<evidence type="ECO:0000259" key="3">
    <source>
        <dbReference type="PROSITE" id="PS51673"/>
    </source>
</evidence>
<feature type="compositionally biased region" description="Low complexity" evidence="1">
    <location>
        <begin position="699"/>
        <end position="710"/>
    </location>
</feature>
<protein>
    <recommendedName>
        <fullName evidence="6">R3H domain-containing protein</fullName>
    </recommendedName>
</protein>
<keyword evidence="5" id="KW-1185">Reference proteome</keyword>
<dbReference type="PROSITE" id="PS51673">
    <property type="entry name" value="SUZ"/>
    <property type="match status" value="1"/>
</dbReference>
<dbReference type="GO" id="GO:0003713">
    <property type="term" value="F:transcription coactivator activity"/>
    <property type="evidence" value="ECO:0007669"/>
    <property type="project" value="TreeGrafter"/>
</dbReference>
<evidence type="ECO:0008006" key="6">
    <source>
        <dbReference type="Google" id="ProtNLM"/>
    </source>
</evidence>
<feature type="region of interest" description="Disordered" evidence="1">
    <location>
        <begin position="126"/>
        <end position="168"/>
    </location>
</feature>
<feature type="compositionally biased region" description="Low complexity" evidence="1">
    <location>
        <begin position="297"/>
        <end position="306"/>
    </location>
</feature>
<feature type="region of interest" description="Disordered" evidence="1">
    <location>
        <begin position="770"/>
        <end position="816"/>
    </location>
</feature>
<dbReference type="OrthoDB" id="278430at2759"/>
<name>C5LVT5_PERM5</name>
<evidence type="ECO:0000313" key="4">
    <source>
        <dbReference type="EMBL" id="EEQ99208.1"/>
    </source>
</evidence>
<dbReference type="InterPro" id="IPR001374">
    <property type="entry name" value="R3H_dom"/>
</dbReference>
<dbReference type="GeneID" id="9044882"/>
<proteinExistence type="predicted"/>
<feature type="compositionally biased region" description="Basic residues" evidence="1">
    <location>
        <begin position="371"/>
        <end position="380"/>
    </location>
</feature>
<dbReference type="Proteomes" id="UP000007800">
    <property type="component" value="Unassembled WGS sequence"/>
</dbReference>
<dbReference type="InterPro" id="IPR051647">
    <property type="entry name" value="Mediator_comp_sub12"/>
</dbReference>
<feature type="region of interest" description="Disordered" evidence="1">
    <location>
        <begin position="596"/>
        <end position="748"/>
    </location>
</feature>
<dbReference type="EMBL" id="GG685971">
    <property type="protein sequence ID" value="EEQ99208.1"/>
    <property type="molecule type" value="Genomic_DNA"/>
</dbReference>
<dbReference type="Gene3D" id="3.30.1370.50">
    <property type="entry name" value="R3H-like domain"/>
    <property type="match status" value="1"/>
</dbReference>
<dbReference type="SUPFAM" id="SSF82708">
    <property type="entry name" value="R3H domain"/>
    <property type="match status" value="1"/>
</dbReference>
<feature type="compositionally biased region" description="Low complexity" evidence="1">
    <location>
        <begin position="527"/>
        <end position="537"/>
    </location>
</feature>
<dbReference type="PANTHER" id="PTHR46007:SF8">
    <property type="entry name" value="C2H2-TYPE DOMAIN-CONTAINING PROTEIN"/>
    <property type="match status" value="1"/>
</dbReference>
<feature type="region of interest" description="Disordered" evidence="1">
    <location>
        <begin position="500"/>
        <end position="567"/>
    </location>
</feature>
<feature type="compositionally biased region" description="Basic and acidic residues" evidence="1">
    <location>
        <begin position="319"/>
        <end position="328"/>
    </location>
</feature>
<accession>C5LVT5</accession>
<feature type="compositionally biased region" description="Low complexity" evidence="1">
    <location>
        <begin position="126"/>
        <end position="135"/>
    </location>
</feature>
<feature type="domain" description="SUZ" evidence="3">
    <location>
        <begin position="355"/>
        <end position="436"/>
    </location>
</feature>
<evidence type="ECO:0000259" key="2">
    <source>
        <dbReference type="PROSITE" id="PS51061"/>
    </source>
</evidence>
<dbReference type="InterPro" id="IPR036867">
    <property type="entry name" value="R3H_dom_sf"/>
</dbReference>
<evidence type="ECO:0000256" key="1">
    <source>
        <dbReference type="SAM" id="MobiDB-lite"/>
    </source>
</evidence>
<sequence>MSGGGPQPPFTRQFPASPSSSTSRGVVEGSGQQQQQQTPQQEQQVRSSSQPGGCYYPPPPPQGFTGTSEMGGGSGYPAAPGGVYAMPAPAAGGGGPFMIPAYPMGAYGPGKNMASPIMGNVLPAMGGHQQQHPHQQGGGGGGLGFNSRGGMQQLRPHNRRGGMPGSSKQLVHFDESLAATQTVDRAIVSALKQPQHRLLLLEIEPAIHKMITETDSERLKLTNPLGKYQRMLIHKLGDYFRMDREVDYAKGSDMCTVTLVRTERTCVPNTILQELCRSALEAAEMADGGQPWPYVPRQQQQQQSHSRQQEESDSNVARRSVERAHSDEGVLEGDVDEHCSDVRGTCSEGGASAEGTPSEAGGDPAAATAGVKRRGVKILRRGPGSKGKNTRASRPDESSSDEGGKYSEANLLHNLPVDLREEHYNKIRAKIFQEDDGTPLVYSNEDLAAMESARKHIPKGTDLDDPDYNRQAVSIIPQLGRVQQAPPTLLSDPAAYNAAFPVLGGRPTFEDETRNKDTRRRGGNKRQQQQQQFKQQQYSSNAGGAPYSHHVVPMSPMMPLPPGGAPGTTADAATIAAFQQGYIAATMAAAAAAQQQGVAWTPPPPPPPSINFSSSSQQQQQPKDSLLPIPSGGSPAQFAGYYHQPHGMSFPAEGPTGVQQQQQQQQQWGAALPSPQKGGRGGGGRHGNAQGVGRGNRGGSVQSHHQQGGSRKSSDMVVGSSFPQAGWADPQLPSPQGTPRLQQHQQQPQLDLLRQQGRLLQQQQAQRISQTGLDTISRGEPGSMKSSVAAQGGSDIQSASLAEGSTATPTVGGSTL</sequence>
<reference evidence="4 5" key="1">
    <citation type="submission" date="2008-07" db="EMBL/GenBank/DDBJ databases">
        <authorList>
            <person name="El-Sayed N."/>
            <person name="Caler E."/>
            <person name="Inman J."/>
            <person name="Amedeo P."/>
            <person name="Hass B."/>
            <person name="Wortman J."/>
        </authorList>
    </citation>
    <scope>NUCLEOTIDE SEQUENCE [LARGE SCALE GENOMIC DNA]</scope>
    <source>
        <strain evidence="5">ATCC 50983 / TXsc</strain>
    </source>
</reference>
<feature type="compositionally biased region" description="Low complexity" evidence="1">
    <location>
        <begin position="610"/>
        <end position="622"/>
    </location>
</feature>
<dbReference type="GO" id="GO:0016592">
    <property type="term" value="C:mediator complex"/>
    <property type="evidence" value="ECO:0007669"/>
    <property type="project" value="TreeGrafter"/>
</dbReference>
<dbReference type="GO" id="GO:0045944">
    <property type="term" value="P:positive regulation of transcription by RNA polymerase II"/>
    <property type="evidence" value="ECO:0007669"/>
    <property type="project" value="TreeGrafter"/>
</dbReference>
<feature type="compositionally biased region" description="Polar residues" evidence="1">
    <location>
        <begin position="784"/>
        <end position="816"/>
    </location>
</feature>
<dbReference type="PANTHER" id="PTHR46007">
    <property type="entry name" value="MEDIATOR OF RNA POLYMERASE II TRANSCRIPTION SUBUNIT 12"/>
    <property type="match status" value="1"/>
</dbReference>
<feature type="region of interest" description="Disordered" evidence="1">
    <location>
        <begin position="1"/>
        <end position="72"/>
    </location>
</feature>
<evidence type="ECO:0000313" key="5">
    <source>
        <dbReference type="Proteomes" id="UP000007800"/>
    </source>
</evidence>
<feature type="compositionally biased region" description="Polar residues" evidence="1">
    <location>
        <begin position="14"/>
        <end position="24"/>
    </location>
</feature>
<dbReference type="PROSITE" id="PS51061">
    <property type="entry name" value="R3H"/>
    <property type="match status" value="1"/>
</dbReference>
<feature type="compositionally biased region" description="Basic and acidic residues" evidence="1">
    <location>
        <begin position="393"/>
        <end position="405"/>
    </location>
</feature>
<gene>
    <name evidence="4" type="ORF">Pmar_PMAR018329</name>
</gene>
<feature type="compositionally biased region" description="Gly residues" evidence="1">
    <location>
        <begin position="678"/>
        <end position="698"/>
    </location>
</feature>
<feature type="domain" description="R3H" evidence="2">
    <location>
        <begin position="197"/>
        <end position="264"/>
    </location>
</feature>
<dbReference type="GO" id="GO:0003676">
    <property type="term" value="F:nucleic acid binding"/>
    <property type="evidence" value="ECO:0007669"/>
    <property type="project" value="UniProtKB-UniRule"/>
</dbReference>